<organism evidence="10 11">
    <name type="scientific">Prymnesium parvum</name>
    <name type="common">Toxic golden alga</name>
    <dbReference type="NCBI Taxonomy" id="97485"/>
    <lineage>
        <taxon>Eukaryota</taxon>
        <taxon>Haptista</taxon>
        <taxon>Haptophyta</taxon>
        <taxon>Prymnesiophyceae</taxon>
        <taxon>Prymnesiales</taxon>
        <taxon>Prymnesiaceae</taxon>
        <taxon>Prymnesium</taxon>
    </lineage>
</organism>
<proteinExistence type="inferred from homology"/>
<dbReference type="CDD" id="cd03112">
    <property type="entry name" value="CobW-like"/>
    <property type="match status" value="1"/>
</dbReference>
<dbReference type="Proteomes" id="UP001515480">
    <property type="component" value="Unassembled WGS sequence"/>
</dbReference>
<dbReference type="PANTHER" id="PTHR13748">
    <property type="entry name" value="COBW-RELATED"/>
    <property type="match status" value="1"/>
</dbReference>
<dbReference type="GO" id="GO:0016787">
    <property type="term" value="F:hydrolase activity"/>
    <property type="evidence" value="ECO:0007669"/>
    <property type="project" value="UniProtKB-KW"/>
</dbReference>
<evidence type="ECO:0000256" key="8">
    <source>
        <dbReference type="SAM" id="MobiDB-lite"/>
    </source>
</evidence>
<dbReference type="InterPro" id="IPR003495">
    <property type="entry name" value="CobW/HypB/UreG_nucleotide-bd"/>
</dbReference>
<comment type="caution">
    <text evidence="10">The sequence shown here is derived from an EMBL/GenBank/DDBJ whole genome shotgun (WGS) entry which is preliminary data.</text>
</comment>
<dbReference type="InterPro" id="IPR011629">
    <property type="entry name" value="CobW-like_C"/>
</dbReference>
<feature type="region of interest" description="Disordered" evidence="8">
    <location>
        <begin position="265"/>
        <end position="284"/>
    </location>
</feature>
<keyword evidence="5" id="KW-0143">Chaperone</keyword>
<feature type="domain" description="CobW C-terminal" evidence="9">
    <location>
        <begin position="302"/>
        <end position="406"/>
    </location>
</feature>
<reference evidence="10 11" key="1">
    <citation type="journal article" date="2024" name="Science">
        <title>Giant polyketide synthase enzymes in the biosynthesis of giant marine polyether toxins.</title>
        <authorList>
            <person name="Fallon T.R."/>
            <person name="Shende V.V."/>
            <person name="Wierzbicki I.H."/>
            <person name="Pendleton A.L."/>
            <person name="Watervoot N.F."/>
            <person name="Auber R.P."/>
            <person name="Gonzalez D.J."/>
            <person name="Wisecaver J.H."/>
            <person name="Moore B.S."/>
        </authorList>
    </citation>
    <scope>NUCLEOTIDE SEQUENCE [LARGE SCALE GENOMIC DNA]</scope>
    <source>
        <strain evidence="10 11">12B1</strain>
    </source>
</reference>
<dbReference type="Gene3D" id="3.30.1220.10">
    <property type="entry name" value="CobW-like, C-terminal domain"/>
    <property type="match status" value="1"/>
</dbReference>
<comment type="similarity">
    <text evidence="6">Belongs to the SIMIBI class G3E GTPase family. ZNG1 subfamily.</text>
</comment>
<dbReference type="GO" id="GO:0005525">
    <property type="term" value="F:GTP binding"/>
    <property type="evidence" value="ECO:0007669"/>
    <property type="project" value="UniProtKB-KW"/>
</dbReference>
<dbReference type="InterPro" id="IPR027417">
    <property type="entry name" value="P-loop_NTPase"/>
</dbReference>
<evidence type="ECO:0000256" key="4">
    <source>
        <dbReference type="ARBA" id="ARBA00023134"/>
    </source>
</evidence>
<dbReference type="SUPFAM" id="SSF52540">
    <property type="entry name" value="P-loop containing nucleoside triphosphate hydrolases"/>
    <property type="match status" value="1"/>
</dbReference>
<keyword evidence="11" id="KW-1185">Reference proteome</keyword>
<dbReference type="Pfam" id="PF07683">
    <property type="entry name" value="CobW_C"/>
    <property type="match status" value="1"/>
</dbReference>
<dbReference type="AlphaFoldDB" id="A0AB34ID45"/>
<keyword evidence="3" id="KW-0862">Zinc</keyword>
<feature type="compositionally biased region" description="Basic and acidic residues" evidence="8">
    <location>
        <begin position="268"/>
        <end position="278"/>
    </location>
</feature>
<name>A0AB34ID45_PRYPA</name>
<dbReference type="Gene3D" id="3.40.50.300">
    <property type="entry name" value="P-loop containing nucleotide triphosphate hydrolases"/>
    <property type="match status" value="1"/>
</dbReference>
<evidence type="ECO:0000256" key="1">
    <source>
        <dbReference type="ARBA" id="ARBA00022741"/>
    </source>
</evidence>
<evidence type="ECO:0000256" key="5">
    <source>
        <dbReference type="ARBA" id="ARBA00023186"/>
    </source>
</evidence>
<dbReference type="EMBL" id="JBGBPQ010000032">
    <property type="protein sequence ID" value="KAL1495499.1"/>
    <property type="molecule type" value="Genomic_DNA"/>
</dbReference>
<evidence type="ECO:0000313" key="11">
    <source>
        <dbReference type="Proteomes" id="UP001515480"/>
    </source>
</evidence>
<evidence type="ECO:0000259" key="9">
    <source>
        <dbReference type="SMART" id="SM00833"/>
    </source>
</evidence>
<evidence type="ECO:0000256" key="6">
    <source>
        <dbReference type="ARBA" id="ARBA00034320"/>
    </source>
</evidence>
<protein>
    <recommendedName>
        <fullName evidence="9">CobW C-terminal domain-containing protein</fullName>
    </recommendedName>
</protein>
<evidence type="ECO:0000256" key="7">
    <source>
        <dbReference type="ARBA" id="ARBA00049117"/>
    </source>
</evidence>
<dbReference type="PANTHER" id="PTHR13748:SF31">
    <property type="entry name" value="ZINC-REGULATED GTPASE METALLOPROTEIN ACTIVATOR 1A-RELATED"/>
    <property type="match status" value="1"/>
</dbReference>
<evidence type="ECO:0000256" key="3">
    <source>
        <dbReference type="ARBA" id="ARBA00022833"/>
    </source>
</evidence>
<evidence type="ECO:0000313" key="10">
    <source>
        <dbReference type="EMBL" id="KAL1495499.1"/>
    </source>
</evidence>
<dbReference type="Pfam" id="PF02492">
    <property type="entry name" value="cobW"/>
    <property type="match status" value="1"/>
</dbReference>
<dbReference type="SMART" id="SM00833">
    <property type="entry name" value="CobW_C"/>
    <property type="match status" value="1"/>
</dbReference>
<comment type="catalytic activity">
    <reaction evidence="7">
        <text>GTP + H2O = GDP + phosphate + H(+)</text>
        <dbReference type="Rhea" id="RHEA:19669"/>
        <dbReference type="ChEBI" id="CHEBI:15377"/>
        <dbReference type="ChEBI" id="CHEBI:15378"/>
        <dbReference type="ChEBI" id="CHEBI:37565"/>
        <dbReference type="ChEBI" id="CHEBI:43474"/>
        <dbReference type="ChEBI" id="CHEBI:58189"/>
    </reaction>
    <physiologicalReaction direction="left-to-right" evidence="7">
        <dbReference type="Rhea" id="RHEA:19670"/>
    </physiologicalReaction>
</comment>
<keyword evidence="4" id="KW-0342">GTP-binding</keyword>
<dbReference type="InterPro" id="IPR036627">
    <property type="entry name" value="CobW-likC_sf"/>
</dbReference>
<keyword evidence="1" id="KW-0547">Nucleotide-binding</keyword>
<dbReference type="GO" id="GO:0005737">
    <property type="term" value="C:cytoplasm"/>
    <property type="evidence" value="ECO:0007669"/>
    <property type="project" value="TreeGrafter"/>
</dbReference>
<dbReference type="InterPro" id="IPR051316">
    <property type="entry name" value="Zinc-reg_GTPase_activator"/>
</dbReference>
<sequence length="411" mass="45111">MEAVTPVSIITGFLGAGKTTLLRHILSDPRGLKIAVIQNELSATSGLERSTMVGPNGEEFEEFVELANGCVCCSVRDDFTTAVERLMEVKGRFDYILIETTGMADPGPVAENFWLDDELESPLRLDGIIAVVDAHNLHLQLAELEACRQVACADVIVLNKVDGVSSEHLMELRASIARLNAIAPVLPTTHSRVPLEKIMHLKAFETRHTGVSCLPSRPSLAGASDGSKAELVGSEVWCVHKAELPNGSVCECCCPQFPPTPLHPRVSRMKDSDNRVRSDPNVPENPAGIEFGTRWLHKDSTFGAVTLVETGQLSLDRLNRFLARFLWEPETAAHEGHPPPEVFRCKGVLHVAGSERMYVLQAVRSTYDLAPSTEWSEEAELRKNRMVFIGRNLDKEVLRTALCECAVPSTA</sequence>
<keyword evidence="2" id="KW-0378">Hydrolase</keyword>
<dbReference type="SUPFAM" id="SSF90002">
    <property type="entry name" value="Hypothetical protein YjiA, C-terminal domain"/>
    <property type="match status" value="1"/>
</dbReference>
<gene>
    <name evidence="10" type="ORF">AB1Y20_016864</name>
</gene>
<evidence type="ECO:0000256" key="2">
    <source>
        <dbReference type="ARBA" id="ARBA00022801"/>
    </source>
</evidence>
<accession>A0AB34ID45</accession>